<evidence type="ECO:0000313" key="2">
    <source>
        <dbReference type="EMBL" id="RLV57718.1"/>
    </source>
</evidence>
<protein>
    <submittedName>
        <fullName evidence="2">Uncharacterized protein</fullName>
    </submittedName>
</protein>
<dbReference type="Proteomes" id="UP000281474">
    <property type="component" value="Unassembled WGS sequence"/>
</dbReference>
<evidence type="ECO:0000256" key="1">
    <source>
        <dbReference type="SAM" id="MobiDB-lite"/>
    </source>
</evidence>
<feature type="region of interest" description="Disordered" evidence="1">
    <location>
        <begin position="1"/>
        <end position="34"/>
    </location>
</feature>
<gene>
    <name evidence="2" type="ORF">D5018_21085</name>
</gene>
<sequence length="105" mass="12065">MGLFEMINNQPSTEAHQLDRPHLSKPNAKAMGSRKLPKSVSDFYIKKPPELYSMAQRFKQFFCCCCAKNQDEETLSFTSLGVDCRERSMERKVSIKTEISPLTKE</sequence>
<evidence type="ECO:0000313" key="3">
    <source>
        <dbReference type="Proteomes" id="UP000281474"/>
    </source>
</evidence>
<proteinExistence type="predicted"/>
<dbReference type="EMBL" id="QZEI01000165">
    <property type="protein sequence ID" value="RLV57718.1"/>
    <property type="molecule type" value="Genomic_DNA"/>
</dbReference>
<keyword evidence="3" id="KW-1185">Reference proteome</keyword>
<reference evidence="2 3" key="1">
    <citation type="submission" date="2018-09" db="EMBL/GenBank/DDBJ databases">
        <title>Phylogeny of the Shewanellaceae, and recommendation for two new genera, Pseudoshewanella and Parashewanella.</title>
        <authorList>
            <person name="Wang G."/>
        </authorList>
    </citation>
    <scope>NUCLEOTIDE SEQUENCE [LARGE SCALE GENOMIC DNA]</scope>
    <source>
        <strain evidence="2 3">C51</strain>
    </source>
</reference>
<organism evidence="2 3">
    <name type="scientific">Parashewanella curva</name>
    <dbReference type="NCBI Taxonomy" id="2338552"/>
    <lineage>
        <taxon>Bacteria</taxon>
        <taxon>Pseudomonadati</taxon>
        <taxon>Pseudomonadota</taxon>
        <taxon>Gammaproteobacteria</taxon>
        <taxon>Alteromonadales</taxon>
        <taxon>Shewanellaceae</taxon>
        <taxon>Parashewanella</taxon>
    </lineage>
</organism>
<accession>A0A3L8PTH9</accession>
<comment type="caution">
    <text evidence="2">The sequence shown here is derived from an EMBL/GenBank/DDBJ whole genome shotgun (WGS) entry which is preliminary data.</text>
</comment>
<name>A0A3L8PTH9_9GAMM</name>
<dbReference type="AlphaFoldDB" id="A0A3L8PTH9"/>